<evidence type="ECO:0000313" key="2">
    <source>
        <dbReference type="Proteomes" id="UP001642484"/>
    </source>
</evidence>
<evidence type="ECO:0000313" key="1">
    <source>
        <dbReference type="EMBL" id="CAK9066636.1"/>
    </source>
</evidence>
<dbReference type="PANTHER" id="PTHR33973">
    <property type="entry name" value="OS07G0153300 PROTEIN"/>
    <property type="match status" value="1"/>
</dbReference>
<dbReference type="PANTHER" id="PTHR33973:SF4">
    <property type="entry name" value="OS07G0153300 PROTEIN"/>
    <property type="match status" value="1"/>
</dbReference>
<organism evidence="1 2">
    <name type="scientific">Durusdinium trenchii</name>
    <dbReference type="NCBI Taxonomy" id="1381693"/>
    <lineage>
        <taxon>Eukaryota</taxon>
        <taxon>Sar</taxon>
        <taxon>Alveolata</taxon>
        <taxon>Dinophyceae</taxon>
        <taxon>Suessiales</taxon>
        <taxon>Symbiodiniaceae</taxon>
        <taxon>Durusdinium</taxon>
    </lineage>
</organism>
<gene>
    <name evidence="1" type="ORF">CCMP2556_LOCUS32749</name>
</gene>
<keyword evidence="2" id="KW-1185">Reference proteome</keyword>
<sequence>MLTKLRKKALSACQGAKLLTAIFVHSTWTCLSFLLALLRSAFGATEQCSGVEFLEGWVSHARTHEASHAFRYDVRMALVDLDHPPHWWALEPIQRLTAEERWPWNHHVFFVFDLKGDERPKPLHVSPLMDIKHRWLFRAHLQLQPSSFLRARAEHAGSLQMLWRYGFQPQRTALRIYWNAVKLLRFLEQRKELRGCLNCWVFEYALEDGFNNLPCSGLLPEGSADMRQKYSDFTELNTGKAFEWQLSNVTIPKVGKVCHPEG</sequence>
<reference evidence="1 2" key="1">
    <citation type="submission" date="2024-02" db="EMBL/GenBank/DDBJ databases">
        <authorList>
            <person name="Chen Y."/>
            <person name="Shah S."/>
            <person name="Dougan E. K."/>
            <person name="Thang M."/>
            <person name="Chan C."/>
        </authorList>
    </citation>
    <scope>NUCLEOTIDE SEQUENCE [LARGE SCALE GENOMIC DNA]</scope>
</reference>
<comment type="caution">
    <text evidence="1">The sequence shown here is derived from an EMBL/GenBank/DDBJ whole genome shotgun (WGS) entry which is preliminary data.</text>
</comment>
<proteinExistence type="predicted"/>
<dbReference type="EMBL" id="CAXAMN010022138">
    <property type="protein sequence ID" value="CAK9066636.1"/>
    <property type="molecule type" value="Genomic_DNA"/>
</dbReference>
<protein>
    <submittedName>
        <fullName evidence="1">Uncharacterized protein</fullName>
    </submittedName>
</protein>
<accession>A0ABP0NT02</accession>
<dbReference type="Proteomes" id="UP001642484">
    <property type="component" value="Unassembled WGS sequence"/>
</dbReference>
<dbReference type="InterPro" id="IPR010775">
    <property type="entry name" value="DUF1365"/>
</dbReference>
<dbReference type="Pfam" id="PF07103">
    <property type="entry name" value="DUF1365"/>
    <property type="match status" value="1"/>
</dbReference>
<name>A0ABP0NT02_9DINO</name>